<keyword evidence="1" id="KW-0732">Signal</keyword>
<dbReference type="AlphaFoldDB" id="A0A848N664"/>
<name>A0A848N664_9FLAO</name>
<evidence type="ECO:0000256" key="1">
    <source>
        <dbReference type="SAM" id="SignalP"/>
    </source>
</evidence>
<evidence type="ECO:0000313" key="3">
    <source>
        <dbReference type="Proteomes" id="UP000548067"/>
    </source>
</evidence>
<dbReference type="EMBL" id="JABCJF010000003">
    <property type="protein sequence ID" value="NMR34130.1"/>
    <property type="molecule type" value="Genomic_DNA"/>
</dbReference>
<reference evidence="2 3" key="1">
    <citation type="submission" date="2020-04" db="EMBL/GenBank/DDBJ databases">
        <title>Genome analysis and antimicrobial resistance characteristics of Chryseobacterium aquaticum isolated from farmed salmonids.</title>
        <authorList>
            <person name="Saticioglu I.B."/>
            <person name="Duman M."/>
            <person name="Altun S."/>
        </authorList>
    </citation>
    <scope>NUCLEOTIDE SEQUENCE [LARGE SCALE GENOMIC DNA]</scope>
    <source>
        <strain evidence="2 3">C-174</strain>
    </source>
</reference>
<feature type="signal peptide" evidence="1">
    <location>
        <begin position="1"/>
        <end position="18"/>
    </location>
</feature>
<evidence type="ECO:0000313" key="2">
    <source>
        <dbReference type="EMBL" id="NMR34130.1"/>
    </source>
</evidence>
<organism evidence="2 3">
    <name type="scientific">Chryseobacterium aquaticum</name>
    <dbReference type="NCBI Taxonomy" id="452084"/>
    <lineage>
        <taxon>Bacteria</taxon>
        <taxon>Pseudomonadati</taxon>
        <taxon>Bacteroidota</taxon>
        <taxon>Flavobacteriia</taxon>
        <taxon>Flavobacteriales</taxon>
        <taxon>Weeksellaceae</taxon>
        <taxon>Chryseobacterium group</taxon>
        <taxon>Chryseobacterium</taxon>
    </lineage>
</organism>
<dbReference type="RefSeq" id="WP_169321011.1">
    <property type="nucleotide sequence ID" value="NZ_JABCJF010000003.1"/>
</dbReference>
<proteinExistence type="predicted"/>
<sequence>MKNLILTLSIFCSTFVFAQKNENYIEIGYSSICCGTPSTDPVINYINQFQKKNKTKPFEILQQPGLGREGEFNLYISTSQLSQSQKTNFVKGLQSAISSQNIKRKENSDGTVNFQETQTVTKKDLAKIKNLIIYKNNSKLK</sequence>
<protein>
    <submittedName>
        <fullName evidence="2">Uncharacterized protein</fullName>
    </submittedName>
</protein>
<accession>A0A848N664</accession>
<dbReference type="Proteomes" id="UP000548067">
    <property type="component" value="Unassembled WGS sequence"/>
</dbReference>
<feature type="chain" id="PRO_5032787726" evidence="1">
    <location>
        <begin position="19"/>
        <end position="141"/>
    </location>
</feature>
<comment type="caution">
    <text evidence="2">The sequence shown here is derived from an EMBL/GenBank/DDBJ whole genome shotgun (WGS) entry which is preliminary data.</text>
</comment>
<gene>
    <name evidence="2" type="ORF">HIO71_07875</name>
</gene>